<dbReference type="EMBL" id="CAJPIN010036591">
    <property type="protein sequence ID" value="CAG2064747.1"/>
    <property type="molecule type" value="Genomic_DNA"/>
</dbReference>
<comment type="caution">
    <text evidence="1">The sequence shown here is derived from an EMBL/GenBank/DDBJ whole genome shotgun (WGS) entry which is preliminary data.</text>
</comment>
<protein>
    <recommendedName>
        <fullName evidence="3">Secreted peptide</fullName>
    </recommendedName>
</protein>
<proteinExistence type="predicted"/>
<organism evidence="1 2">
    <name type="scientific">Timema podura</name>
    <name type="common">Walking stick</name>
    <dbReference type="NCBI Taxonomy" id="61482"/>
    <lineage>
        <taxon>Eukaryota</taxon>
        <taxon>Metazoa</taxon>
        <taxon>Ecdysozoa</taxon>
        <taxon>Arthropoda</taxon>
        <taxon>Hexapoda</taxon>
        <taxon>Insecta</taxon>
        <taxon>Pterygota</taxon>
        <taxon>Neoptera</taxon>
        <taxon>Polyneoptera</taxon>
        <taxon>Phasmatodea</taxon>
        <taxon>Timematodea</taxon>
        <taxon>Timematoidea</taxon>
        <taxon>Timematidae</taxon>
        <taxon>Timema</taxon>
    </lineage>
</organism>
<accession>A0ABN7PAA2</accession>
<reference evidence="1" key="1">
    <citation type="submission" date="2021-03" db="EMBL/GenBank/DDBJ databases">
        <authorList>
            <person name="Tran Van P."/>
        </authorList>
    </citation>
    <scope>NUCLEOTIDE SEQUENCE</scope>
</reference>
<dbReference type="Proteomes" id="UP001153148">
    <property type="component" value="Unassembled WGS sequence"/>
</dbReference>
<evidence type="ECO:0000313" key="2">
    <source>
        <dbReference type="Proteomes" id="UP001153148"/>
    </source>
</evidence>
<gene>
    <name evidence="1" type="ORF">TPAB3V08_LOCUS11691</name>
</gene>
<sequence>MEVTAVTSPMLVFSMTTLVSFLLVAVIRVSCSGCWCNYTRCCHLAGSEEIVKPSFKSSASLL</sequence>
<keyword evidence="2" id="KW-1185">Reference proteome</keyword>
<evidence type="ECO:0008006" key="3">
    <source>
        <dbReference type="Google" id="ProtNLM"/>
    </source>
</evidence>
<evidence type="ECO:0000313" key="1">
    <source>
        <dbReference type="EMBL" id="CAG2064747.1"/>
    </source>
</evidence>
<name>A0ABN7PAA2_TIMPD</name>